<feature type="transmembrane region" description="Helical" evidence="6">
    <location>
        <begin position="151"/>
        <end position="170"/>
    </location>
</feature>
<dbReference type="OrthoDB" id="9786493at2"/>
<dbReference type="PANTHER" id="PTHR30520">
    <property type="entry name" value="FORMATE TRANSPORTER-RELATED"/>
    <property type="match status" value="1"/>
</dbReference>
<dbReference type="GO" id="GO:0015499">
    <property type="term" value="F:formate transmembrane transporter activity"/>
    <property type="evidence" value="ECO:0007669"/>
    <property type="project" value="TreeGrafter"/>
</dbReference>
<keyword evidence="3 6" id="KW-1133">Transmembrane helix</keyword>
<comment type="similarity">
    <text evidence="5">Belongs to the FNT transporter (TC 1.A.16) family.</text>
</comment>
<proteinExistence type="inferred from homology"/>
<dbReference type="InterPro" id="IPR024002">
    <property type="entry name" value="For/NO2_transpt_CS"/>
</dbReference>
<dbReference type="InterPro" id="IPR023271">
    <property type="entry name" value="Aquaporin-like"/>
</dbReference>
<organism evidence="7 8">
    <name type="scientific">Neorhizobium alkalisoli</name>
    <dbReference type="NCBI Taxonomy" id="528178"/>
    <lineage>
        <taxon>Bacteria</taxon>
        <taxon>Pseudomonadati</taxon>
        <taxon>Pseudomonadota</taxon>
        <taxon>Alphaproteobacteria</taxon>
        <taxon>Hyphomicrobiales</taxon>
        <taxon>Rhizobiaceae</taxon>
        <taxon>Rhizobium/Agrobacterium group</taxon>
        <taxon>Neorhizobium</taxon>
    </lineage>
</organism>
<evidence type="ECO:0000313" key="8">
    <source>
        <dbReference type="Proteomes" id="UP000320653"/>
    </source>
</evidence>
<comment type="caution">
    <text evidence="7">The sequence shown here is derived from an EMBL/GenBank/DDBJ whole genome shotgun (WGS) entry which is preliminary data.</text>
</comment>
<evidence type="ECO:0000256" key="1">
    <source>
        <dbReference type="ARBA" id="ARBA00004141"/>
    </source>
</evidence>
<accession>A0A561QCA3</accession>
<dbReference type="Gene3D" id="1.20.1080.10">
    <property type="entry name" value="Glycerol uptake facilitator protein"/>
    <property type="match status" value="1"/>
</dbReference>
<dbReference type="GO" id="GO:0005886">
    <property type="term" value="C:plasma membrane"/>
    <property type="evidence" value="ECO:0007669"/>
    <property type="project" value="TreeGrafter"/>
</dbReference>
<evidence type="ECO:0000256" key="4">
    <source>
        <dbReference type="ARBA" id="ARBA00023136"/>
    </source>
</evidence>
<dbReference type="PROSITE" id="PS01006">
    <property type="entry name" value="FORMATE_NITRITE_TP_2"/>
    <property type="match status" value="1"/>
</dbReference>
<feature type="transmembrane region" description="Helical" evidence="6">
    <location>
        <begin position="228"/>
        <end position="249"/>
    </location>
</feature>
<dbReference type="EMBL" id="VIWP01000009">
    <property type="protein sequence ID" value="TWF48004.1"/>
    <property type="molecule type" value="Genomic_DNA"/>
</dbReference>
<evidence type="ECO:0000256" key="2">
    <source>
        <dbReference type="ARBA" id="ARBA00022692"/>
    </source>
</evidence>
<keyword evidence="4 6" id="KW-0472">Membrane</keyword>
<dbReference type="RefSeq" id="WP_145641750.1">
    <property type="nucleotide sequence ID" value="NZ_VIWP01000009.1"/>
</dbReference>
<reference evidence="7 8" key="1">
    <citation type="submission" date="2019-06" db="EMBL/GenBank/DDBJ databases">
        <title>Sorghum-associated microbial communities from plants grown in Nebraska, USA.</title>
        <authorList>
            <person name="Schachtman D."/>
        </authorList>
    </citation>
    <scope>NUCLEOTIDE SEQUENCE [LARGE SCALE GENOMIC DNA]</scope>
    <source>
        <strain evidence="7 8">1225</strain>
    </source>
</reference>
<comment type="subcellular location">
    <subcellularLocation>
        <location evidence="1">Membrane</location>
        <topology evidence="1">Multi-pass membrane protein</topology>
    </subcellularLocation>
</comment>
<name>A0A561QCA3_9HYPH</name>
<dbReference type="Pfam" id="PF01226">
    <property type="entry name" value="Form_Nir_trans"/>
    <property type="match status" value="1"/>
</dbReference>
<keyword evidence="2 6" id="KW-0812">Transmembrane</keyword>
<evidence type="ECO:0000256" key="3">
    <source>
        <dbReference type="ARBA" id="ARBA00022989"/>
    </source>
</evidence>
<dbReference type="InterPro" id="IPR000292">
    <property type="entry name" value="For/NO2_transpt"/>
</dbReference>
<evidence type="ECO:0000256" key="6">
    <source>
        <dbReference type="SAM" id="Phobius"/>
    </source>
</evidence>
<evidence type="ECO:0000256" key="5">
    <source>
        <dbReference type="ARBA" id="ARBA00049660"/>
    </source>
</evidence>
<dbReference type="Proteomes" id="UP000320653">
    <property type="component" value="Unassembled WGS sequence"/>
</dbReference>
<feature type="transmembrane region" description="Helical" evidence="6">
    <location>
        <begin position="59"/>
        <end position="92"/>
    </location>
</feature>
<protein>
    <submittedName>
        <fullName evidence="7">Nitrite transporter NirC</fullName>
    </submittedName>
</protein>
<feature type="transmembrane region" description="Helical" evidence="6">
    <location>
        <begin position="24"/>
        <end position="47"/>
    </location>
</feature>
<evidence type="ECO:0000313" key="7">
    <source>
        <dbReference type="EMBL" id="TWF48004.1"/>
    </source>
</evidence>
<keyword evidence="8" id="KW-1185">Reference proteome</keyword>
<dbReference type="PANTHER" id="PTHR30520:SF8">
    <property type="entry name" value="NITRITE TRANSPORTER NIRC"/>
    <property type="match status" value="1"/>
</dbReference>
<sequence length="271" mass="28987">MYIETVEKFAAVGQHKADMIKNHLPAFFIGAMMAGAYIGFGDVIMFTAGAHADPSWSHLVMGVVFASALTIVIFAGSELFTGTAMYMAFALFKRTASPTDVLKVWVVCWLGNLAGAAVLAAIMHAAGGGVLLGDGSATFYSIVEAKMNGTAMALIAKGLLCNWLVCLAIWMCGRTENDAAKIFLIFWPIVIFIASGFEHSVANMFAFSMALMGDHPAEVTLMGAAHNLLYVTIGNILGGFVMLGVGYWAQEPGFGHEAHFRPTRGSDQRSR</sequence>
<feature type="transmembrane region" description="Helical" evidence="6">
    <location>
        <begin position="182"/>
        <end position="208"/>
    </location>
</feature>
<dbReference type="AlphaFoldDB" id="A0A561QCA3"/>
<feature type="transmembrane region" description="Helical" evidence="6">
    <location>
        <begin position="104"/>
        <end position="131"/>
    </location>
</feature>
<gene>
    <name evidence="7" type="ORF">FHW37_10967</name>
</gene>